<dbReference type="GO" id="GO:0051301">
    <property type="term" value="P:cell division"/>
    <property type="evidence" value="ECO:0007669"/>
    <property type="project" value="UniProtKB-KW"/>
</dbReference>
<dbReference type="InterPro" id="IPR036192">
    <property type="entry name" value="Cell_div_ZapA-like_sf"/>
</dbReference>
<dbReference type="RefSeq" id="WP_301591434.1">
    <property type="nucleotide sequence ID" value="NZ_JAPFQI010000015.1"/>
</dbReference>
<comment type="caution">
    <text evidence="1">The sequence shown here is derived from an EMBL/GenBank/DDBJ whole genome shotgun (WGS) entry which is preliminary data.</text>
</comment>
<keyword evidence="1" id="KW-0131">Cell cycle</keyword>
<dbReference type="Pfam" id="PF05164">
    <property type="entry name" value="ZapA"/>
    <property type="match status" value="1"/>
</dbReference>
<keyword evidence="1" id="KW-0132">Cell division</keyword>
<dbReference type="InterPro" id="IPR042233">
    <property type="entry name" value="Cell_div_ZapA_N"/>
</dbReference>
<dbReference type="Gene3D" id="3.30.160.880">
    <property type="entry name" value="Cell division protein ZapA protomer, N-terminal domain"/>
    <property type="match status" value="1"/>
</dbReference>
<dbReference type="EMBL" id="JAPFQI010000015">
    <property type="protein sequence ID" value="MCW8087257.1"/>
    <property type="molecule type" value="Genomic_DNA"/>
</dbReference>
<sequence>MGQVNVRVNGYNHTIGCRDGEEEHVRQLCAMMEEKVRMIRAMGGQFSEARMLLHVALLLADEASDLRADLVKLRNGQPLPAPAAPVIAPPAPAPIDPQVTERLVALAERIETMANHLGKP</sequence>
<protein>
    <submittedName>
        <fullName evidence="1">Cell division protein ZapA</fullName>
    </submittedName>
</protein>
<gene>
    <name evidence="1" type="ORF">OF850_16605</name>
</gene>
<reference evidence="1 2" key="1">
    <citation type="submission" date="2022-10" db="EMBL/GenBank/DDBJ databases">
        <title>Roseococcus glaciei nov., sp. nov., isolated from glacier.</title>
        <authorList>
            <person name="Liu Q."/>
            <person name="Xin Y.-H."/>
        </authorList>
    </citation>
    <scope>NUCLEOTIDE SEQUENCE [LARGE SCALE GENOMIC DNA]</scope>
    <source>
        <strain evidence="1 2">MDT2-1-1</strain>
    </source>
</reference>
<dbReference type="SUPFAM" id="SSF102829">
    <property type="entry name" value="Cell division protein ZapA-like"/>
    <property type="match status" value="1"/>
</dbReference>
<dbReference type="InterPro" id="IPR007838">
    <property type="entry name" value="Cell_div_ZapA-like"/>
</dbReference>
<accession>A0ABT3NYL9</accession>
<evidence type="ECO:0000313" key="2">
    <source>
        <dbReference type="Proteomes" id="UP001526430"/>
    </source>
</evidence>
<name>A0ABT3NYL9_9PROT</name>
<proteinExistence type="predicted"/>
<keyword evidence="2" id="KW-1185">Reference proteome</keyword>
<dbReference type="Proteomes" id="UP001526430">
    <property type="component" value="Unassembled WGS sequence"/>
</dbReference>
<evidence type="ECO:0000313" key="1">
    <source>
        <dbReference type="EMBL" id="MCW8087257.1"/>
    </source>
</evidence>
<organism evidence="1 2">
    <name type="scientific">Sabulicella glaciei</name>
    <dbReference type="NCBI Taxonomy" id="2984948"/>
    <lineage>
        <taxon>Bacteria</taxon>
        <taxon>Pseudomonadati</taxon>
        <taxon>Pseudomonadota</taxon>
        <taxon>Alphaproteobacteria</taxon>
        <taxon>Acetobacterales</taxon>
        <taxon>Acetobacteraceae</taxon>
        <taxon>Sabulicella</taxon>
    </lineage>
</organism>